<dbReference type="NCBIfam" id="TIGR01853">
    <property type="entry name" value="lipid_A_lpxD"/>
    <property type="match status" value="1"/>
</dbReference>
<accession>A0ABW9JAC4</accession>
<evidence type="ECO:0000256" key="8">
    <source>
        <dbReference type="SAM" id="Coils"/>
    </source>
</evidence>
<dbReference type="EC" id="2.3.1.191" evidence="7"/>
<evidence type="ECO:0000256" key="2">
    <source>
        <dbReference type="ARBA" id="ARBA00022556"/>
    </source>
</evidence>
<dbReference type="Proteomes" id="UP001517247">
    <property type="component" value="Unassembled WGS sequence"/>
</dbReference>
<evidence type="ECO:0000259" key="10">
    <source>
        <dbReference type="Pfam" id="PF25087"/>
    </source>
</evidence>
<dbReference type="InterPro" id="IPR011004">
    <property type="entry name" value="Trimer_LpxA-like_sf"/>
</dbReference>
<dbReference type="EMBL" id="SSHJ02000006">
    <property type="protein sequence ID" value="MFN0256197.1"/>
    <property type="molecule type" value="Genomic_DNA"/>
</dbReference>
<proteinExistence type="inferred from homology"/>
<comment type="catalytic activity">
    <reaction evidence="7">
        <text>a UDP-3-O-[(3R)-3-hydroxyacyl]-alpha-D-glucosamine + a (3R)-hydroxyacyl-[ACP] = a UDP-2-N,3-O-bis[(3R)-3-hydroxyacyl]-alpha-D-glucosamine + holo-[ACP] + H(+)</text>
        <dbReference type="Rhea" id="RHEA:53836"/>
        <dbReference type="Rhea" id="RHEA-COMP:9685"/>
        <dbReference type="Rhea" id="RHEA-COMP:9945"/>
        <dbReference type="ChEBI" id="CHEBI:15378"/>
        <dbReference type="ChEBI" id="CHEBI:64479"/>
        <dbReference type="ChEBI" id="CHEBI:78827"/>
        <dbReference type="ChEBI" id="CHEBI:137740"/>
        <dbReference type="ChEBI" id="CHEBI:137748"/>
        <dbReference type="EC" id="2.3.1.191"/>
    </reaction>
</comment>
<feature type="domain" description="UDP-3-O-[3-hydroxymyristoyl] glucosamine N-acyltransferase non-repeat region" evidence="9">
    <location>
        <begin position="22"/>
        <end position="88"/>
    </location>
</feature>
<sequence length="357" mass="38572">MQFTAKQIGEFLNGTVEGDENAQVSTLSKIEDGTTGALCFLSNPKYENFLYTTEASVVIVSKDFVPSQPTKSTLVKVQDPYSAFSVLLDKYNEVINMNSEEVGIHNSSYIHPTATIGQNVFIGAFCCVEQNVVIGDNVKIYAQTYIGADSKIGNDCVFFPGVKIYKQSIIGDRVTVHSNTVIGSDGFGFAPQKDGSYNKIPQIGNVVIEDDVEIGANTSIDRATMGSTFVRKGVKLDNLIQIAHNVEVGAHSVVAAQTGISGSTKLGENSVIGGQVGIAGHLTLGKRTQVGAQAGINFNTEENKQWHGSPAQPLKEWMRSTVIFKKLPEVDKRVRELEAKIAELTAAIEKMTTTQTQ</sequence>
<protein>
    <recommendedName>
        <fullName evidence="7">UDP-3-O-acylglucosamine N-acyltransferase</fullName>
        <ecNumber evidence="7">2.3.1.191</ecNumber>
    </recommendedName>
</protein>
<dbReference type="Gene3D" id="3.40.1390.10">
    <property type="entry name" value="MurE/MurF, N-terminal domain"/>
    <property type="match status" value="1"/>
</dbReference>
<dbReference type="Gene3D" id="2.160.10.10">
    <property type="entry name" value="Hexapeptide repeat proteins"/>
    <property type="match status" value="1"/>
</dbReference>
<dbReference type="InterPro" id="IPR007691">
    <property type="entry name" value="LpxD"/>
</dbReference>
<dbReference type="Pfam" id="PF25087">
    <property type="entry name" value="GMPPB_C"/>
    <property type="match status" value="1"/>
</dbReference>
<keyword evidence="8" id="KW-0175">Coiled coil</keyword>
<dbReference type="GO" id="GO:0103118">
    <property type="term" value="F:UDP-3-O-[(3R)-3-hydroxyacyl]-glucosamine N-acyltransferase activity"/>
    <property type="evidence" value="ECO:0007669"/>
    <property type="project" value="UniProtKB-EC"/>
</dbReference>
<comment type="subunit">
    <text evidence="7">Homotrimer.</text>
</comment>
<evidence type="ECO:0000256" key="4">
    <source>
        <dbReference type="ARBA" id="ARBA00022737"/>
    </source>
</evidence>
<keyword evidence="3 7" id="KW-0808">Transferase</keyword>
<evidence type="ECO:0000313" key="12">
    <source>
        <dbReference type="Proteomes" id="UP001517247"/>
    </source>
</evidence>
<keyword evidence="1 7" id="KW-0444">Lipid biosynthesis</keyword>
<dbReference type="PANTHER" id="PTHR43378">
    <property type="entry name" value="UDP-3-O-ACYLGLUCOSAMINE N-ACYLTRANSFERASE"/>
    <property type="match status" value="1"/>
</dbReference>
<dbReference type="InterPro" id="IPR020573">
    <property type="entry name" value="UDP_GlcNAc_AcTrfase_non-rep"/>
</dbReference>
<dbReference type="NCBIfam" id="NF002060">
    <property type="entry name" value="PRK00892.1"/>
    <property type="match status" value="1"/>
</dbReference>
<feature type="coiled-coil region" evidence="8">
    <location>
        <begin position="327"/>
        <end position="354"/>
    </location>
</feature>
<dbReference type="PANTHER" id="PTHR43378:SF2">
    <property type="entry name" value="UDP-3-O-ACYLGLUCOSAMINE N-ACYLTRANSFERASE 1, MITOCHONDRIAL-RELATED"/>
    <property type="match status" value="1"/>
</dbReference>
<reference evidence="11 12" key="1">
    <citation type="submission" date="2024-12" db="EMBL/GenBank/DDBJ databases">
        <authorList>
            <person name="Hu S."/>
        </authorList>
    </citation>
    <scope>NUCLEOTIDE SEQUENCE [LARGE SCALE GENOMIC DNA]</scope>
    <source>
        <strain evidence="11 12">THG-T11</strain>
    </source>
</reference>
<feature type="domain" description="Mannose-1-phosphate guanyltransferase C-terminal" evidence="10">
    <location>
        <begin position="100"/>
        <end position="183"/>
    </location>
</feature>
<dbReference type="Pfam" id="PF04613">
    <property type="entry name" value="LpxD"/>
    <property type="match status" value="1"/>
</dbReference>
<keyword evidence="5 7" id="KW-0443">Lipid metabolism</keyword>
<evidence type="ECO:0000256" key="5">
    <source>
        <dbReference type="ARBA" id="ARBA00023098"/>
    </source>
</evidence>
<evidence type="ECO:0000256" key="7">
    <source>
        <dbReference type="HAMAP-Rule" id="MF_00523"/>
    </source>
</evidence>
<evidence type="ECO:0000259" key="9">
    <source>
        <dbReference type="Pfam" id="PF04613"/>
    </source>
</evidence>
<comment type="function">
    <text evidence="7">Catalyzes the N-acylation of UDP-3-O-acylglucosamine using 3-hydroxyacyl-ACP as the acyl donor. Is involved in the biosynthesis of lipid A, a phosphorylated glycolipid that anchors the lipopolysaccharide to the outer membrane of the cell.</text>
</comment>
<dbReference type="RefSeq" id="WP_138723290.1">
    <property type="nucleotide sequence ID" value="NZ_SSHJ02000006.1"/>
</dbReference>
<dbReference type="CDD" id="cd03352">
    <property type="entry name" value="LbH_LpxD"/>
    <property type="match status" value="1"/>
</dbReference>
<keyword evidence="12" id="KW-1185">Reference proteome</keyword>
<comment type="pathway">
    <text evidence="7">Bacterial outer membrane biogenesis; LPS lipid A biosynthesis.</text>
</comment>
<gene>
    <name evidence="7 11" type="primary">lpxD</name>
    <name evidence="11" type="ORF">E6A44_011470</name>
</gene>
<name>A0ABW9JAC4_9SPHI</name>
<evidence type="ECO:0000313" key="11">
    <source>
        <dbReference type="EMBL" id="MFN0256197.1"/>
    </source>
</evidence>
<keyword evidence="6 7" id="KW-0012">Acyltransferase</keyword>
<evidence type="ECO:0000256" key="3">
    <source>
        <dbReference type="ARBA" id="ARBA00022679"/>
    </source>
</evidence>
<organism evidence="11 12">
    <name type="scientific">Pedobacter ureilyticus</name>
    <dbReference type="NCBI Taxonomy" id="1393051"/>
    <lineage>
        <taxon>Bacteria</taxon>
        <taxon>Pseudomonadati</taxon>
        <taxon>Bacteroidota</taxon>
        <taxon>Sphingobacteriia</taxon>
        <taxon>Sphingobacteriales</taxon>
        <taxon>Sphingobacteriaceae</taxon>
        <taxon>Pedobacter</taxon>
    </lineage>
</organism>
<evidence type="ECO:0000256" key="1">
    <source>
        <dbReference type="ARBA" id="ARBA00022516"/>
    </source>
</evidence>
<comment type="similarity">
    <text evidence="7">Belongs to the transferase hexapeptide repeat family. LpxD subfamily.</text>
</comment>
<dbReference type="HAMAP" id="MF_00523">
    <property type="entry name" value="LpxD"/>
    <property type="match status" value="1"/>
</dbReference>
<comment type="caution">
    <text evidence="11">The sequence shown here is derived from an EMBL/GenBank/DDBJ whole genome shotgun (WGS) entry which is preliminary data.</text>
</comment>
<keyword evidence="4 7" id="KW-0677">Repeat</keyword>
<keyword evidence="2 7" id="KW-0441">Lipid A biosynthesis</keyword>
<dbReference type="SUPFAM" id="SSF51161">
    <property type="entry name" value="Trimeric LpxA-like enzymes"/>
    <property type="match status" value="1"/>
</dbReference>
<feature type="active site" description="Proton acceptor" evidence="7">
    <location>
        <position position="244"/>
    </location>
</feature>
<evidence type="ECO:0000256" key="6">
    <source>
        <dbReference type="ARBA" id="ARBA00023315"/>
    </source>
</evidence>
<dbReference type="InterPro" id="IPR056729">
    <property type="entry name" value="GMPPB_C"/>
</dbReference>